<dbReference type="Gene3D" id="3.50.30.30">
    <property type="match status" value="1"/>
</dbReference>
<dbReference type="Gene3D" id="3.40.630.10">
    <property type="entry name" value="Zn peptidases"/>
    <property type="match status" value="1"/>
</dbReference>
<gene>
    <name evidence="2" type="ORF">TEU_04480</name>
</gene>
<dbReference type="InterPro" id="IPR045175">
    <property type="entry name" value="M28_fam"/>
</dbReference>
<reference evidence="2 3" key="1">
    <citation type="journal article" date="2015" name="Int. J. Syst. Evol. Microbiol.">
        <title>Thermococcus eurythermalis sp. nov., a conditional piezophilic hyperthermophilic archaeon with a wide temperature range isolated from an oil-immersed chimney in the Guaymas Basin.</title>
        <authorList>
            <person name="Zhao W."/>
            <person name="Zeng X."/>
            <person name="Xiao X."/>
        </authorList>
    </citation>
    <scope>NUCLEOTIDE SEQUENCE [LARGE SCALE GENOMIC DNA]</scope>
    <source>
        <strain evidence="2 3">A501</strain>
    </source>
</reference>
<protein>
    <submittedName>
        <fullName evidence="2">Peptidase M28</fullName>
    </submittedName>
</protein>
<dbReference type="EMBL" id="CP008887">
    <property type="protein sequence ID" value="AIU69652.1"/>
    <property type="molecule type" value="Genomic_DNA"/>
</dbReference>
<dbReference type="GeneID" id="25152691"/>
<proteinExistence type="predicted"/>
<evidence type="ECO:0000313" key="3">
    <source>
        <dbReference type="Proteomes" id="UP000029980"/>
    </source>
</evidence>
<dbReference type="PANTHER" id="PTHR12147:SF26">
    <property type="entry name" value="PEPTIDASE M28 DOMAIN-CONTAINING PROTEIN"/>
    <property type="match status" value="1"/>
</dbReference>
<dbReference type="Proteomes" id="UP000029980">
    <property type="component" value="Chromosome"/>
</dbReference>
<dbReference type="RefSeq" id="WP_050002631.1">
    <property type="nucleotide sequence ID" value="NZ_CP008887.1"/>
</dbReference>
<dbReference type="HOGENOM" id="CLU_035477_0_0_2"/>
<name>A0A097QT48_9EURY</name>
<dbReference type="PANTHER" id="PTHR12147">
    <property type="entry name" value="METALLOPEPTIDASE M28 FAMILY MEMBER"/>
    <property type="match status" value="1"/>
</dbReference>
<dbReference type="GO" id="GO:0008235">
    <property type="term" value="F:metalloexopeptidase activity"/>
    <property type="evidence" value="ECO:0007669"/>
    <property type="project" value="InterPro"/>
</dbReference>
<dbReference type="KEGG" id="teu:TEU_04480"/>
<sequence length="562" mass="62979">MVAFMKMPDVRLNPEKVLKEVSEIAEFHRIQGSRELVQGVEMLKEKPDAIGIENRIVSSSYDGETWHGTLASPLAWNPVYGELSYGEKMLTTEESPLLLMAHSPAGEARGELLPILREEDWEKAEGKIVLIGRDWRNAYKKANEAGAKAFIAYREGTGEFYPYIGLFLTKEDLEWAKIPALAVPENIARDLVSKALKGGVEVSLSAQVDTPGKEELPMLYATVGEPPYIVLSAHICHPKPGANDNASGSAMLIELARILNEAYRDSFRFGFAFLWVPEYHGTQAFFEKAKPDEFYVNINLDMVAGSSDRNGSTLMLVRAPLSRFSIVSGLLEHFIEQTNRKGKSFSGSDLPAMPFKAYPYEMGSDHDIFNFFGVPGTMPITWPDKFYHSSGDTVEKLSLESIAIIGNAVLATALALAMEEKEKLRRFARGYAMKVLGETAMNVDTEESEKLVMRGLARDSAFIGFELGHDFESKPWLKWKDRGILNERLVRKKGGNAEEFRKLTEDRKTYNQLHELLMLSEMLPKERAFRALEEEYGAVDKEKLEALVKMLLETGVVNISPS</sequence>
<dbReference type="Pfam" id="PF04389">
    <property type="entry name" value="Peptidase_M28"/>
    <property type="match status" value="1"/>
</dbReference>
<evidence type="ECO:0000313" key="2">
    <source>
        <dbReference type="EMBL" id="AIU69652.1"/>
    </source>
</evidence>
<dbReference type="GO" id="GO:0006508">
    <property type="term" value="P:proteolysis"/>
    <property type="evidence" value="ECO:0007669"/>
    <property type="project" value="InterPro"/>
</dbReference>
<keyword evidence="3" id="KW-1185">Reference proteome</keyword>
<accession>A0A097QT48</accession>
<dbReference type="InterPro" id="IPR007484">
    <property type="entry name" value="Peptidase_M28"/>
</dbReference>
<dbReference type="SUPFAM" id="SSF53187">
    <property type="entry name" value="Zn-dependent exopeptidases"/>
    <property type="match status" value="1"/>
</dbReference>
<dbReference type="STRING" id="1505907.TEU_04480"/>
<feature type="domain" description="Peptidase M28" evidence="1">
    <location>
        <begin position="226"/>
        <end position="412"/>
    </location>
</feature>
<evidence type="ECO:0000259" key="1">
    <source>
        <dbReference type="Pfam" id="PF04389"/>
    </source>
</evidence>
<dbReference type="OrthoDB" id="18376at2157"/>
<organism evidence="2 3">
    <name type="scientific">Thermococcus eurythermalis</name>
    <dbReference type="NCBI Taxonomy" id="1505907"/>
    <lineage>
        <taxon>Archaea</taxon>
        <taxon>Methanobacteriati</taxon>
        <taxon>Methanobacteriota</taxon>
        <taxon>Thermococci</taxon>
        <taxon>Thermococcales</taxon>
        <taxon>Thermococcaceae</taxon>
        <taxon>Thermococcus</taxon>
    </lineage>
</organism>
<dbReference type="AlphaFoldDB" id="A0A097QT48"/>